<dbReference type="InterPro" id="IPR006186">
    <property type="entry name" value="Ser/Thr-sp_prot-phosphatase"/>
</dbReference>
<dbReference type="AlphaFoldDB" id="A0A7C5LV66"/>
<dbReference type="CDD" id="cd00144">
    <property type="entry name" value="MPP_PPP_family"/>
    <property type="match status" value="1"/>
</dbReference>
<dbReference type="Gene3D" id="3.60.21.10">
    <property type="match status" value="1"/>
</dbReference>
<protein>
    <submittedName>
        <fullName evidence="2">Serine/threonine protein phosphatase</fullName>
    </submittedName>
</protein>
<accession>A0A7C5LV66</accession>
<reference evidence="2" key="1">
    <citation type="journal article" date="2020" name="mSystems">
        <title>Genome- and Community-Level Interaction Insights into Carbon Utilization and Element Cycling Functions of Hydrothermarchaeota in Hydrothermal Sediment.</title>
        <authorList>
            <person name="Zhou Z."/>
            <person name="Liu Y."/>
            <person name="Xu W."/>
            <person name="Pan J."/>
            <person name="Luo Z.H."/>
            <person name="Li M."/>
        </authorList>
    </citation>
    <scope>NUCLEOTIDE SEQUENCE [LARGE SCALE GENOMIC DNA]</scope>
    <source>
        <strain evidence="2">HyVt-485</strain>
    </source>
</reference>
<dbReference type="GO" id="GO:0110154">
    <property type="term" value="P:RNA decapping"/>
    <property type="evidence" value="ECO:0007669"/>
    <property type="project" value="TreeGrafter"/>
</dbReference>
<dbReference type="GO" id="GO:0005737">
    <property type="term" value="C:cytoplasm"/>
    <property type="evidence" value="ECO:0007669"/>
    <property type="project" value="TreeGrafter"/>
</dbReference>
<sequence length="238" mass="27032">MPHSVHDIVYYAIGDIHGEADMLKRLHNRILRRHAVEYHGKIAIFVFLGDYVDRGPESYDVVKTLSDMQAENPATIICLKGNHEQLMLNAYADLNGQPYRMWIENGGQNTVVSYRRAGFEQPPPSHLEWMAGLPSYHWDRRANLLFVHAGIDPDYFPNDGEDRHLWTRSPRFFDTSAWTNPVLDELTVVHGHTPTANYRPQIDGVFKRINIDTGACYGGELTAAVFAHGEAPKFLSVC</sequence>
<dbReference type="PANTHER" id="PTHR42850">
    <property type="entry name" value="METALLOPHOSPHOESTERASE"/>
    <property type="match status" value="1"/>
</dbReference>
<dbReference type="GO" id="GO:0008803">
    <property type="term" value="F:bis(5'-nucleosyl)-tetraphosphatase (symmetrical) activity"/>
    <property type="evidence" value="ECO:0007669"/>
    <property type="project" value="TreeGrafter"/>
</dbReference>
<dbReference type="Proteomes" id="UP000885830">
    <property type="component" value="Unassembled WGS sequence"/>
</dbReference>
<dbReference type="Pfam" id="PF00149">
    <property type="entry name" value="Metallophos"/>
    <property type="match status" value="1"/>
</dbReference>
<dbReference type="PRINTS" id="PR00114">
    <property type="entry name" value="STPHPHTASE"/>
</dbReference>
<dbReference type="InterPro" id="IPR050126">
    <property type="entry name" value="Ap4A_hydrolase"/>
</dbReference>
<dbReference type="InterPro" id="IPR004843">
    <property type="entry name" value="Calcineurin-like_PHP"/>
</dbReference>
<feature type="domain" description="Serine/threonine specific protein phosphatases" evidence="1">
    <location>
        <begin position="79"/>
        <end position="84"/>
    </location>
</feature>
<proteinExistence type="predicted"/>
<comment type="caution">
    <text evidence="2">The sequence shown here is derived from an EMBL/GenBank/DDBJ whole genome shotgun (WGS) entry which is preliminary data.</text>
</comment>
<evidence type="ECO:0000259" key="1">
    <source>
        <dbReference type="PROSITE" id="PS00125"/>
    </source>
</evidence>
<dbReference type="InterPro" id="IPR029052">
    <property type="entry name" value="Metallo-depent_PP-like"/>
</dbReference>
<name>A0A7C5LV66_9PROT</name>
<dbReference type="PROSITE" id="PS00125">
    <property type="entry name" value="SER_THR_PHOSPHATASE"/>
    <property type="match status" value="1"/>
</dbReference>
<organism evidence="2">
    <name type="scientific">Hellea balneolensis</name>
    <dbReference type="NCBI Taxonomy" id="287478"/>
    <lineage>
        <taxon>Bacteria</taxon>
        <taxon>Pseudomonadati</taxon>
        <taxon>Pseudomonadota</taxon>
        <taxon>Alphaproteobacteria</taxon>
        <taxon>Maricaulales</taxon>
        <taxon>Robiginitomaculaceae</taxon>
        <taxon>Hellea</taxon>
    </lineage>
</organism>
<dbReference type="SUPFAM" id="SSF56300">
    <property type="entry name" value="Metallo-dependent phosphatases"/>
    <property type="match status" value="1"/>
</dbReference>
<dbReference type="EMBL" id="DRMJ01000267">
    <property type="protein sequence ID" value="HHL43010.1"/>
    <property type="molecule type" value="Genomic_DNA"/>
</dbReference>
<dbReference type="PANTHER" id="PTHR42850:SF4">
    <property type="entry name" value="ZINC-DEPENDENT ENDOPOLYPHOSPHATASE"/>
    <property type="match status" value="1"/>
</dbReference>
<dbReference type="GO" id="GO:0016791">
    <property type="term" value="F:phosphatase activity"/>
    <property type="evidence" value="ECO:0007669"/>
    <property type="project" value="TreeGrafter"/>
</dbReference>
<gene>
    <name evidence="2" type="ORF">ENJ42_05285</name>
</gene>
<evidence type="ECO:0000313" key="2">
    <source>
        <dbReference type="EMBL" id="HHL43010.1"/>
    </source>
</evidence>